<dbReference type="AlphaFoldDB" id="A0A1B0G583"/>
<accession>A0A1B0G583</accession>
<evidence type="ECO:0000313" key="1">
    <source>
        <dbReference type="EnsemblMetazoa" id="GMOY008479-PA"/>
    </source>
</evidence>
<keyword evidence="2" id="KW-1185">Reference proteome</keyword>
<proteinExistence type="predicted"/>
<dbReference type="EnsemblMetazoa" id="GMOY008479-RA">
    <property type="protein sequence ID" value="GMOY008479-PA"/>
    <property type="gene ID" value="GMOY008479"/>
</dbReference>
<dbReference type="EMBL" id="CCAG010000343">
    <property type="status" value="NOT_ANNOTATED_CDS"/>
    <property type="molecule type" value="Genomic_DNA"/>
</dbReference>
<reference evidence="1" key="1">
    <citation type="submission" date="2020-05" db="UniProtKB">
        <authorList>
            <consortium name="EnsemblMetazoa"/>
        </authorList>
    </citation>
    <scope>IDENTIFICATION</scope>
    <source>
        <strain evidence="1">Yale</strain>
    </source>
</reference>
<protein>
    <submittedName>
        <fullName evidence="1">Uncharacterized protein</fullName>
    </submittedName>
</protein>
<sequence>MYLLIGLDTVGSGKQYFSILNIIEYKGVENVLSPREMMFVWVKDFIKNRISLTRKTMQNGHKKWQSFAVSLRADGATT</sequence>
<organism evidence="1 2">
    <name type="scientific">Glossina morsitans morsitans</name>
    <name type="common">Savannah tsetse fly</name>
    <dbReference type="NCBI Taxonomy" id="37546"/>
    <lineage>
        <taxon>Eukaryota</taxon>
        <taxon>Metazoa</taxon>
        <taxon>Ecdysozoa</taxon>
        <taxon>Arthropoda</taxon>
        <taxon>Hexapoda</taxon>
        <taxon>Insecta</taxon>
        <taxon>Pterygota</taxon>
        <taxon>Neoptera</taxon>
        <taxon>Endopterygota</taxon>
        <taxon>Diptera</taxon>
        <taxon>Brachycera</taxon>
        <taxon>Muscomorpha</taxon>
        <taxon>Hippoboscoidea</taxon>
        <taxon>Glossinidae</taxon>
        <taxon>Glossina</taxon>
    </lineage>
</organism>
<dbReference type="Proteomes" id="UP000092444">
    <property type="component" value="Unassembled WGS sequence"/>
</dbReference>
<evidence type="ECO:0000313" key="2">
    <source>
        <dbReference type="Proteomes" id="UP000092444"/>
    </source>
</evidence>
<name>A0A1B0G583_GLOMM</name>
<dbReference type="EMBL" id="CCAG010000342">
    <property type="status" value="NOT_ANNOTATED_CDS"/>
    <property type="molecule type" value="Genomic_DNA"/>
</dbReference>
<dbReference type="VEuPathDB" id="VectorBase:GMOY008479"/>